<protein>
    <submittedName>
        <fullName evidence="2">Uncharacterized protein</fullName>
    </submittedName>
</protein>
<evidence type="ECO:0000256" key="1">
    <source>
        <dbReference type="SAM" id="MobiDB-lite"/>
    </source>
</evidence>
<feature type="region of interest" description="Disordered" evidence="1">
    <location>
        <begin position="39"/>
        <end position="61"/>
    </location>
</feature>
<keyword evidence="3" id="KW-1185">Reference proteome</keyword>
<dbReference type="AlphaFoldDB" id="R4YW47"/>
<dbReference type="EMBL" id="CANL01000002">
    <property type="protein sequence ID" value="CCM62118.1"/>
    <property type="molecule type" value="Genomic_DNA"/>
</dbReference>
<name>R4YW47_9ACTN</name>
<comment type="caution">
    <text evidence="2">The sequence shown here is derived from an EMBL/GenBank/DDBJ whole genome shotgun (WGS) entry which is preliminary data.</text>
</comment>
<accession>R4YW47</accession>
<evidence type="ECO:0000313" key="2">
    <source>
        <dbReference type="EMBL" id="CCM62118.1"/>
    </source>
</evidence>
<gene>
    <name evidence="2" type="ORF">BN381_100005</name>
</gene>
<sequence length="61" mass="6336">MPTPMYSPKRGNSIGCSPYFSDNATSHLLSATFVGDAGVGSAPARELGTSGDAHVRPSRVR</sequence>
<dbReference type="Proteomes" id="UP000018291">
    <property type="component" value="Unassembled WGS sequence"/>
</dbReference>
<evidence type="ECO:0000313" key="3">
    <source>
        <dbReference type="Proteomes" id="UP000018291"/>
    </source>
</evidence>
<reference evidence="2 3" key="1">
    <citation type="journal article" date="2013" name="ISME J.">
        <title>Metabolic model for the filamentous 'Candidatus Microthrix parvicella' based on genomic and metagenomic analyses.</title>
        <authorList>
            <person name="Jon McIlroy S."/>
            <person name="Kristiansen R."/>
            <person name="Albertsen M."/>
            <person name="Michael Karst S."/>
            <person name="Rossetti S."/>
            <person name="Lund Nielsen J."/>
            <person name="Tandoi V."/>
            <person name="James Seviour R."/>
            <person name="Nielsen P.H."/>
        </authorList>
    </citation>
    <scope>NUCLEOTIDE SEQUENCE [LARGE SCALE GENOMIC DNA]</scope>
    <source>
        <strain evidence="2 3">RN1</strain>
    </source>
</reference>
<dbReference type="HOGENOM" id="CLU_2913853_0_0_11"/>
<proteinExistence type="predicted"/>
<organism evidence="2 3">
    <name type="scientific">Candidatus Neomicrothrix parvicella RN1</name>
    <dbReference type="NCBI Taxonomy" id="1229780"/>
    <lineage>
        <taxon>Bacteria</taxon>
        <taxon>Bacillati</taxon>
        <taxon>Actinomycetota</taxon>
        <taxon>Acidimicrobiia</taxon>
        <taxon>Acidimicrobiales</taxon>
        <taxon>Microthrixaceae</taxon>
        <taxon>Candidatus Neomicrothrix</taxon>
    </lineage>
</organism>
<dbReference type="STRING" id="1229780.BN381_100005"/>